<feature type="compositionally biased region" description="Basic residues" evidence="1">
    <location>
        <begin position="33"/>
        <end position="46"/>
    </location>
</feature>
<dbReference type="AlphaFoldDB" id="I0IFY3"/>
<gene>
    <name evidence="2" type="ordered locus">PSMK_20120</name>
</gene>
<reference evidence="2 3" key="1">
    <citation type="submission" date="2012-02" db="EMBL/GenBank/DDBJ databases">
        <title>Complete genome sequence of Phycisphaera mikurensis NBRC 102666.</title>
        <authorList>
            <person name="Ankai A."/>
            <person name="Hosoyama A."/>
            <person name="Terui Y."/>
            <person name="Sekine M."/>
            <person name="Fukai R."/>
            <person name="Kato Y."/>
            <person name="Nakamura S."/>
            <person name="Yamada-Narita S."/>
            <person name="Kawakoshi A."/>
            <person name="Fukunaga Y."/>
            <person name="Yamazaki S."/>
            <person name="Fujita N."/>
        </authorList>
    </citation>
    <scope>NUCLEOTIDE SEQUENCE [LARGE SCALE GENOMIC DNA]</scope>
    <source>
        <strain evidence="3">NBRC 102666 / KCTC 22515 / FYK2301M01</strain>
    </source>
</reference>
<proteinExistence type="predicted"/>
<dbReference type="Proteomes" id="UP000007881">
    <property type="component" value="Chromosome"/>
</dbReference>
<accession>I0IFY3</accession>
<evidence type="ECO:0000313" key="3">
    <source>
        <dbReference type="Proteomes" id="UP000007881"/>
    </source>
</evidence>
<sequence>MPRPLGREHRLRRWFLHLLEGSTFSSPVQRFALPRRRQKTGQRRQREKSVSLPSAEEAGGSPPPAV</sequence>
<dbReference type="KEGG" id="phm:PSMK_20120"/>
<dbReference type="EMBL" id="AP012338">
    <property type="protein sequence ID" value="BAM04171.1"/>
    <property type="molecule type" value="Genomic_DNA"/>
</dbReference>
<dbReference type="STRING" id="1142394.PSMK_20120"/>
<protein>
    <submittedName>
        <fullName evidence="2">Uncharacterized protein</fullName>
    </submittedName>
</protein>
<feature type="region of interest" description="Disordered" evidence="1">
    <location>
        <begin position="30"/>
        <end position="66"/>
    </location>
</feature>
<dbReference type="HOGENOM" id="CLU_2827435_0_0_0"/>
<organism evidence="2 3">
    <name type="scientific">Phycisphaera mikurensis (strain NBRC 102666 / KCTC 22515 / FYK2301M01)</name>
    <dbReference type="NCBI Taxonomy" id="1142394"/>
    <lineage>
        <taxon>Bacteria</taxon>
        <taxon>Pseudomonadati</taxon>
        <taxon>Planctomycetota</taxon>
        <taxon>Phycisphaerae</taxon>
        <taxon>Phycisphaerales</taxon>
        <taxon>Phycisphaeraceae</taxon>
        <taxon>Phycisphaera</taxon>
    </lineage>
</organism>
<evidence type="ECO:0000313" key="2">
    <source>
        <dbReference type="EMBL" id="BAM04171.1"/>
    </source>
</evidence>
<evidence type="ECO:0000256" key="1">
    <source>
        <dbReference type="SAM" id="MobiDB-lite"/>
    </source>
</evidence>
<name>I0IFY3_PHYMF</name>
<keyword evidence="3" id="KW-1185">Reference proteome</keyword>